<evidence type="ECO:0000256" key="1">
    <source>
        <dbReference type="SAM" id="MobiDB-lite"/>
    </source>
</evidence>
<dbReference type="EMBL" id="GL379818">
    <property type="protein sequence ID" value="EGT46780.1"/>
    <property type="molecule type" value="Genomic_DNA"/>
</dbReference>
<organism evidence="3">
    <name type="scientific">Caenorhabditis brenneri</name>
    <name type="common">Nematode worm</name>
    <dbReference type="NCBI Taxonomy" id="135651"/>
    <lineage>
        <taxon>Eukaryota</taxon>
        <taxon>Metazoa</taxon>
        <taxon>Ecdysozoa</taxon>
        <taxon>Nematoda</taxon>
        <taxon>Chromadorea</taxon>
        <taxon>Rhabditida</taxon>
        <taxon>Rhabditina</taxon>
        <taxon>Rhabditomorpha</taxon>
        <taxon>Rhabditoidea</taxon>
        <taxon>Rhabditidae</taxon>
        <taxon>Peloderinae</taxon>
        <taxon>Caenorhabditis</taxon>
    </lineage>
</organism>
<reference evidence="3" key="1">
    <citation type="submission" date="2011-07" db="EMBL/GenBank/DDBJ databases">
        <authorList>
            <consortium name="Caenorhabditis brenneri Sequencing and Analysis Consortium"/>
            <person name="Wilson R.K."/>
        </authorList>
    </citation>
    <scope>NUCLEOTIDE SEQUENCE [LARGE SCALE GENOMIC DNA]</scope>
    <source>
        <strain evidence="3">PB2801</strain>
    </source>
</reference>
<evidence type="ECO:0000313" key="3">
    <source>
        <dbReference type="Proteomes" id="UP000008068"/>
    </source>
</evidence>
<feature type="region of interest" description="Disordered" evidence="1">
    <location>
        <begin position="127"/>
        <end position="176"/>
    </location>
</feature>
<keyword evidence="3" id="KW-1185">Reference proteome</keyword>
<feature type="compositionally biased region" description="Polar residues" evidence="1">
    <location>
        <begin position="128"/>
        <end position="141"/>
    </location>
</feature>
<evidence type="ECO:0000313" key="2">
    <source>
        <dbReference type="EMBL" id="EGT46780.1"/>
    </source>
</evidence>
<dbReference type="Proteomes" id="UP000008068">
    <property type="component" value="Unassembled WGS sequence"/>
</dbReference>
<proteinExistence type="predicted"/>
<dbReference type="InParanoid" id="G0MX23"/>
<feature type="region of interest" description="Disordered" evidence="1">
    <location>
        <begin position="188"/>
        <end position="221"/>
    </location>
</feature>
<accession>G0MX23</accession>
<sequence>MNGSGLDRFSDRDPSEDNDVATRNFEPGNHFWSYESWKPKKEGSTIPVAFTANHIPYDEMQRRNYWANYDPNNPHMFGFPPTAPHHSTGQAATNSHWDPNHPMSWSIHQPAQNHEGGFMEDHLPYGSVPTNTPNHTMSPPFQGSPRWPVQNGNPTETHVNDSKEVRHPESSSNHDSIVRQSAQNLPAVMEPERTTPPQNNSTLVPKNEETELPPNGETKEINANFPKKQLQTPNTANAKAEQEQKVLAMDIFVTDPPRFNNWCPPRLGKVLKAYLAGFVVLPYDLEMPRRQAVIALNGRIKARIGKFVEPEILSRLMVSMRKRFRNFKVSTDNSG</sequence>
<feature type="compositionally biased region" description="Polar residues" evidence="1">
    <location>
        <begin position="195"/>
        <end position="204"/>
    </location>
</feature>
<gene>
    <name evidence="2" type="ORF">CAEBREN_05421</name>
</gene>
<dbReference type="AlphaFoldDB" id="G0MX23"/>
<dbReference type="HOGENOM" id="CLU_829555_0_0_1"/>
<protein>
    <submittedName>
        <fullName evidence="2">Uncharacterized protein</fullName>
    </submittedName>
</protein>
<name>G0MX23_CAEBE</name>
<feature type="compositionally biased region" description="Basic and acidic residues" evidence="1">
    <location>
        <begin position="158"/>
        <end position="169"/>
    </location>
</feature>
<feature type="region of interest" description="Disordered" evidence="1">
    <location>
        <begin position="1"/>
        <end position="25"/>
    </location>
</feature>